<protein>
    <recommendedName>
        <fullName evidence="3">Lipoprotein</fullName>
    </recommendedName>
</protein>
<evidence type="ECO:0000313" key="1">
    <source>
        <dbReference type="EMBL" id="TNM59833.1"/>
    </source>
</evidence>
<sequence>MPTLSRKGLQLPVMIGVAVVLSGCVLPEQLDAIIVMNGYQYNVTLEGRVAEPRTVGALAKGQTIPPNQEAQMKAQEATAVALPGMSRFAYVGEGRYDFEMKIDGKLTEAAPVVGFPNTQGGSSNFLTIRREADGTVMISSPELPPKALADLTEVGLEASGTIRIEVDGKVLESSADEQPASGPHVWSRRSWEDRVFLKFDPGGSVILPPINGLQK</sequence>
<dbReference type="PROSITE" id="PS51257">
    <property type="entry name" value="PROKAR_LIPOPROTEIN"/>
    <property type="match status" value="1"/>
</dbReference>
<dbReference type="EMBL" id="VDMN01000011">
    <property type="protein sequence ID" value="TNM59833.1"/>
    <property type="molecule type" value="Genomic_DNA"/>
</dbReference>
<name>A0A5C4X8P9_9HYPH</name>
<organism evidence="1 2">
    <name type="scientific">Aliirhizobium smilacinae</name>
    <dbReference type="NCBI Taxonomy" id="1395944"/>
    <lineage>
        <taxon>Bacteria</taxon>
        <taxon>Pseudomonadati</taxon>
        <taxon>Pseudomonadota</taxon>
        <taxon>Alphaproteobacteria</taxon>
        <taxon>Hyphomicrobiales</taxon>
        <taxon>Rhizobiaceae</taxon>
        <taxon>Aliirhizobium</taxon>
    </lineage>
</organism>
<reference evidence="1 2" key="1">
    <citation type="submission" date="2019-06" db="EMBL/GenBank/DDBJ databases">
        <title>The draft genome of Rhizobium smilacinae PTYR-5.</title>
        <authorList>
            <person name="Liu L."/>
            <person name="Li L."/>
            <person name="Zhang X."/>
        </authorList>
    </citation>
    <scope>NUCLEOTIDE SEQUENCE [LARGE SCALE GENOMIC DNA]</scope>
    <source>
        <strain evidence="1 2">PTYR-5</strain>
    </source>
</reference>
<comment type="caution">
    <text evidence="1">The sequence shown here is derived from an EMBL/GenBank/DDBJ whole genome shotgun (WGS) entry which is preliminary data.</text>
</comment>
<dbReference type="OrthoDB" id="7958598at2"/>
<evidence type="ECO:0008006" key="3">
    <source>
        <dbReference type="Google" id="ProtNLM"/>
    </source>
</evidence>
<accession>A0A5C4X8P9</accession>
<dbReference type="RefSeq" id="WP_139679359.1">
    <property type="nucleotide sequence ID" value="NZ_VDMN01000011.1"/>
</dbReference>
<dbReference type="Proteomes" id="UP000311605">
    <property type="component" value="Unassembled WGS sequence"/>
</dbReference>
<gene>
    <name evidence="1" type="ORF">FHP24_27040</name>
</gene>
<keyword evidence="2" id="KW-1185">Reference proteome</keyword>
<evidence type="ECO:0000313" key="2">
    <source>
        <dbReference type="Proteomes" id="UP000311605"/>
    </source>
</evidence>
<dbReference type="AlphaFoldDB" id="A0A5C4X8P9"/>
<proteinExistence type="predicted"/>